<evidence type="ECO:0000313" key="1">
    <source>
        <dbReference type="EMBL" id="EGN65899.1"/>
    </source>
</evidence>
<protein>
    <submittedName>
        <fullName evidence="1">COME operon protein 3</fullName>
    </submittedName>
</protein>
<comment type="caution">
    <text evidence="1">The sequence shown here is derived from an EMBL/GenBank/DDBJ whole genome shotgun (WGS) entry which is preliminary data.</text>
</comment>
<keyword evidence="2" id="KW-1185">Reference proteome</keyword>
<dbReference type="EMBL" id="ACUO01000031">
    <property type="protein sequence ID" value="EGN65899.1"/>
    <property type="molecule type" value="Genomic_DNA"/>
</dbReference>
<dbReference type="PATRIC" id="fig|457403.8.peg.1934"/>
<evidence type="ECO:0000313" key="2">
    <source>
        <dbReference type="Proteomes" id="UP000004160"/>
    </source>
</evidence>
<name>F7L239_9FUSO</name>
<dbReference type="Proteomes" id="UP000004160">
    <property type="component" value="Unassembled WGS sequence"/>
</dbReference>
<organism evidence="1 2">
    <name type="scientific">Fusobacterium animalis 11_3_2</name>
    <dbReference type="NCBI Taxonomy" id="457403"/>
    <lineage>
        <taxon>Bacteria</taxon>
        <taxon>Fusobacteriati</taxon>
        <taxon>Fusobacteriota</taxon>
        <taxon>Fusobacteriia</taxon>
        <taxon>Fusobacteriales</taxon>
        <taxon>Fusobacteriaceae</taxon>
        <taxon>Fusobacterium</taxon>
    </lineage>
</organism>
<proteinExistence type="predicted"/>
<gene>
    <name evidence="1" type="ORF">HMPREF0401_01912</name>
</gene>
<sequence>MKKLFLLMILLIILMLRFSLSVRVTEVFQKEVYRMNLSLEDGRIKVLKINNKYPLKNIYGKLGYKENGKYEGYFLVKSIKEYENIYFVKLEDIKSIKIEDNFFRKVSSNYF</sequence>
<dbReference type="AlphaFoldDB" id="F7L239"/>
<reference evidence="1" key="1">
    <citation type="submission" date="2011-05" db="EMBL/GenBank/DDBJ databases">
        <title>The Genome Sequence of Fusobacterium sp. 11_3_2.</title>
        <authorList>
            <consortium name="The Broad Institute Genome Sequencing Platform"/>
            <person name="Earl A."/>
            <person name="Ward D."/>
            <person name="Feldgarden M."/>
            <person name="Gevers D."/>
            <person name="Sibley C.D."/>
            <person name="White A.P."/>
            <person name="Crowley S."/>
            <person name="Surette M."/>
            <person name="Strauss J.C."/>
            <person name="Ambrose C.E."/>
            <person name="Allen-Vercoe E."/>
            <person name="Young S.K."/>
            <person name="Zeng Q."/>
            <person name="Gargeya S."/>
            <person name="Fitzgerald M."/>
            <person name="Haas B."/>
            <person name="Abouelleil A."/>
            <person name="Alvarado L."/>
            <person name="Arachchi H.M."/>
            <person name="Berlin A."/>
            <person name="Brown A."/>
            <person name="Chapman S.B."/>
            <person name="Chen Z."/>
            <person name="Dunbar C."/>
            <person name="Freedman E."/>
            <person name="Gearin G."/>
            <person name="Gellesch M."/>
            <person name="Goldberg J."/>
            <person name="Griggs A."/>
            <person name="Gujja S."/>
            <person name="Heiman D."/>
            <person name="Howarth C."/>
            <person name="Larson L."/>
            <person name="Lui A."/>
            <person name="MacDonald P.J.P."/>
            <person name="Mehta T."/>
            <person name="Montmayeur A."/>
            <person name="Murphy C."/>
            <person name="Neiman D."/>
            <person name="Pearson M."/>
            <person name="Priest M."/>
            <person name="Roberts A."/>
            <person name="Saif S."/>
            <person name="Shea T."/>
            <person name="Shenoy N."/>
            <person name="Sisk P."/>
            <person name="Stolte C."/>
            <person name="Sykes S."/>
            <person name="Wortman J."/>
            <person name="Nusbaum C."/>
            <person name="Birren B."/>
        </authorList>
    </citation>
    <scope>NUCLEOTIDE SEQUENCE [LARGE SCALE GENOMIC DNA]</scope>
    <source>
        <strain evidence="1">11_3_2</strain>
    </source>
</reference>
<dbReference type="HOGENOM" id="CLU_129227_0_0_0"/>
<accession>F7L239</accession>